<comment type="caution">
    <text evidence="1">The sequence shown here is derived from an EMBL/GenBank/DDBJ whole genome shotgun (WGS) entry which is preliminary data.</text>
</comment>
<evidence type="ECO:0000313" key="1">
    <source>
        <dbReference type="EMBL" id="MBC3350247.1"/>
    </source>
</evidence>
<name>A0ABR6V055_9PSED</name>
<accession>A0ABR6V055</accession>
<keyword evidence="2" id="KW-1185">Reference proteome</keyword>
<reference evidence="1 2" key="1">
    <citation type="journal article" date="2020" name="Microorganisms">
        <title>Reliable Identification of Environmental Pseudomonas Isolates Using the rpoD Gene.</title>
        <authorList>
            <consortium name="The Broad Institute Genome Sequencing Platform"/>
            <person name="Girard L."/>
            <person name="Lood C."/>
            <person name="Rokni-Zadeh H."/>
            <person name="van Noort V."/>
            <person name="Lavigne R."/>
            <person name="De Mot R."/>
        </authorList>
    </citation>
    <scope>NUCLEOTIDE SEQUENCE [LARGE SCALE GENOMIC DNA]</scope>
    <source>
        <strain evidence="1 2">SWRI196</strain>
    </source>
</reference>
<dbReference type="Proteomes" id="UP000617171">
    <property type="component" value="Unassembled WGS sequence"/>
</dbReference>
<protein>
    <submittedName>
        <fullName evidence="1">Uncharacterized protein</fullName>
    </submittedName>
</protein>
<proteinExistence type="predicted"/>
<organism evidence="1 2">
    <name type="scientific">Pseudomonas tehranensis</name>
    <dbReference type="NCBI Taxonomy" id="2745502"/>
    <lineage>
        <taxon>Bacteria</taxon>
        <taxon>Pseudomonadati</taxon>
        <taxon>Pseudomonadota</taxon>
        <taxon>Gammaproteobacteria</taxon>
        <taxon>Pseudomonadales</taxon>
        <taxon>Pseudomonadaceae</taxon>
        <taxon>Pseudomonas</taxon>
    </lineage>
</organism>
<dbReference type="EMBL" id="JABWQV010000424">
    <property type="protein sequence ID" value="MBC3350247.1"/>
    <property type="molecule type" value="Genomic_DNA"/>
</dbReference>
<gene>
    <name evidence="1" type="ORF">HU811_26695</name>
</gene>
<evidence type="ECO:0000313" key="2">
    <source>
        <dbReference type="Proteomes" id="UP000617171"/>
    </source>
</evidence>
<feature type="non-terminal residue" evidence="1">
    <location>
        <position position="208"/>
    </location>
</feature>
<sequence length="208" mass="22285">MQVPPGTVSLVAEQTYQNVPSGLSTAQAFKVRPPKLTAVTVTTPTDTSVKFEGSGYTGATVQITVVSGPSVTAPAPAPVNGGRWNTTATNWPFGSYSLRAIQRFPDGDNGWIDSLPYTFPVNLTLPDPTDITYTAVYRPVFSGKGFNGATVKILNPDDSPAAPEKIVSGGVWSSMASTEWGPTFKRKVKIKQFKDGQESPTWQEIEVT</sequence>